<name>A0A1E1LSP1_9HELO</name>
<evidence type="ECO:0000313" key="3">
    <source>
        <dbReference type="Proteomes" id="UP000178129"/>
    </source>
</evidence>
<protein>
    <submittedName>
        <fullName evidence="2">Uncharacterized protein</fullName>
    </submittedName>
</protein>
<feature type="compositionally biased region" description="Low complexity" evidence="1">
    <location>
        <begin position="71"/>
        <end position="86"/>
    </location>
</feature>
<feature type="region of interest" description="Disordered" evidence="1">
    <location>
        <begin position="1"/>
        <end position="41"/>
    </location>
</feature>
<feature type="region of interest" description="Disordered" evidence="1">
    <location>
        <begin position="425"/>
        <end position="457"/>
    </location>
</feature>
<reference evidence="3" key="1">
    <citation type="submission" date="2016-03" db="EMBL/GenBank/DDBJ databases">
        <authorList>
            <person name="Ploux O."/>
        </authorList>
    </citation>
    <scope>NUCLEOTIDE SEQUENCE [LARGE SCALE GENOMIC DNA]</scope>
    <source>
        <strain evidence="3">UK7</strain>
    </source>
</reference>
<gene>
    <name evidence="2" type="ORF">RCO7_09307</name>
</gene>
<feature type="compositionally biased region" description="Gly residues" evidence="1">
    <location>
        <begin position="425"/>
        <end position="446"/>
    </location>
</feature>
<evidence type="ECO:0000313" key="2">
    <source>
        <dbReference type="EMBL" id="CZT13507.1"/>
    </source>
</evidence>
<proteinExistence type="predicted"/>
<dbReference type="AlphaFoldDB" id="A0A1E1LSP1"/>
<organism evidence="2 3">
    <name type="scientific">Rhynchosporium graminicola</name>
    <dbReference type="NCBI Taxonomy" id="2792576"/>
    <lineage>
        <taxon>Eukaryota</taxon>
        <taxon>Fungi</taxon>
        <taxon>Dikarya</taxon>
        <taxon>Ascomycota</taxon>
        <taxon>Pezizomycotina</taxon>
        <taxon>Leotiomycetes</taxon>
        <taxon>Helotiales</taxon>
        <taxon>Ploettnerulaceae</taxon>
        <taxon>Rhynchosporium</taxon>
    </lineage>
</organism>
<keyword evidence="3" id="KW-1185">Reference proteome</keyword>
<feature type="compositionally biased region" description="Polar residues" evidence="1">
    <location>
        <begin position="87"/>
        <end position="98"/>
    </location>
</feature>
<feature type="compositionally biased region" description="Low complexity" evidence="1">
    <location>
        <begin position="173"/>
        <end position="184"/>
    </location>
</feature>
<evidence type="ECO:0000256" key="1">
    <source>
        <dbReference type="SAM" id="MobiDB-lite"/>
    </source>
</evidence>
<dbReference type="EMBL" id="FJUW01000089">
    <property type="protein sequence ID" value="CZT13507.1"/>
    <property type="molecule type" value="Genomic_DNA"/>
</dbReference>
<sequence length="457" mass="49691">MGQYQSQAQSVELPSSYSVKFETPSSSSNVNINTGRKMGHQNSINLEKVSAIANIDNMNHNVATKRKTFETATPAPSSKKATSASTISQKSTNKQPPRSKTPRAKTPRAPRTPAVKRTATPFSVPKSLGRSAIARLTEKASNDQSRDLQPIRRPLPAEDREWNSEVGSDIEIDINSSSSSSQASESEDDHPYHSNARSLTPTFNQDLSDSDMSTGISENENGIPRAYDPRAPNPDPLHPFSKSAKYRVMPPRGIVRNADGSTVDFDSCMTFPDAADMMAAKKKLQMESKGERMEKKAPGDGKQVLLSFSDNIATPEMNWILRKNNALVANTPSSTTVKDSFIGEFLDSGLDLGLGMPRTRATTVKFMDGEEKGRGKGKGAQVEGVLKKKVARQPKYQKRTYKWKDVSRKNKGRLYDEKKMVFGEGGGGVGGGDGGEGVGERGGVGGGEERIEGEKMR</sequence>
<dbReference type="InParanoid" id="A0A1E1LSP1"/>
<comment type="caution">
    <text evidence="2">The sequence shown here is derived from an EMBL/GenBank/DDBJ whole genome shotgun (WGS) entry which is preliminary data.</text>
</comment>
<feature type="region of interest" description="Disordered" evidence="1">
    <location>
        <begin position="64"/>
        <end position="245"/>
    </location>
</feature>
<dbReference type="Proteomes" id="UP000178129">
    <property type="component" value="Unassembled WGS sequence"/>
</dbReference>
<accession>A0A1E1LSP1</accession>
<feature type="compositionally biased region" description="Basic and acidic residues" evidence="1">
    <location>
        <begin position="447"/>
        <end position="457"/>
    </location>
</feature>
<feature type="compositionally biased region" description="Polar residues" evidence="1">
    <location>
        <begin position="195"/>
        <end position="220"/>
    </location>
</feature>
<feature type="compositionally biased region" description="Basic and acidic residues" evidence="1">
    <location>
        <begin position="136"/>
        <end position="163"/>
    </location>
</feature>